<reference evidence="1" key="1">
    <citation type="submission" date="2015-12" db="EMBL/GenBank/DDBJ databases">
        <title>Update maize B73 reference genome by single molecule sequencing technologies.</title>
        <authorList>
            <consortium name="Maize Genome Sequencing Project"/>
            <person name="Ware D."/>
        </authorList>
    </citation>
    <scope>NUCLEOTIDE SEQUENCE [LARGE SCALE GENOMIC DNA]</scope>
    <source>
        <tissue evidence="1">Seedling</tissue>
    </source>
</reference>
<organism evidence="1">
    <name type="scientific">Zea mays</name>
    <name type="common">Maize</name>
    <dbReference type="NCBI Taxonomy" id="4577"/>
    <lineage>
        <taxon>Eukaryota</taxon>
        <taxon>Viridiplantae</taxon>
        <taxon>Streptophyta</taxon>
        <taxon>Embryophyta</taxon>
        <taxon>Tracheophyta</taxon>
        <taxon>Spermatophyta</taxon>
        <taxon>Magnoliopsida</taxon>
        <taxon>Liliopsida</taxon>
        <taxon>Poales</taxon>
        <taxon>Poaceae</taxon>
        <taxon>PACMAD clade</taxon>
        <taxon>Panicoideae</taxon>
        <taxon>Andropogonodae</taxon>
        <taxon>Andropogoneae</taxon>
        <taxon>Tripsacinae</taxon>
        <taxon>Zea</taxon>
    </lineage>
</organism>
<sequence>MAMKANCIIRTFPLSCPHTLCSGGPWPPASPAGRRRPSVPVAGAARLDQIGAPSAA</sequence>
<proteinExistence type="predicted"/>
<gene>
    <name evidence="1" type="ORF">ZEAMMB73_Zm00001d040966</name>
</gene>
<accession>A0A1D6MTM0</accession>
<evidence type="ECO:0000313" key="1">
    <source>
        <dbReference type="EMBL" id="ONM32234.1"/>
    </source>
</evidence>
<name>A0A1D6MTM0_MAIZE</name>
<dbReference type="EMBL" id="CM007649">
    <property type="protein sequence ID" value="ONM32234.1"/>
    <property type="molecule type" value="Genomic_DNA"/>
</dbReference>
<dbReference type="AlphaFoldDB" id="A0A1D6MTM0"/>
<protein>
    <submittedName>
        <fullName evidence="1">Uncharacterized protein</fullName>
    </submittedName>
</protein>